<dbReference type="AlphaFoldDB" id="A0ABD8A7I4"/>
<dbReference type="EMBL" id="CP137641">
    <property type="protein sequence ID" value="WOX55115.1"/>
    <property type="molecule type" value="Genomic_DNA"/>
</dbReference>
<evidence type="ECO:0000259" key="1">
    <source>
        <dbReference type="Pfam" id="PF14574"/>
    </source>
</evidence>
<protein>
    <submittedName>
        <fullName evidence="3">ASKHA domain-containing protein</fullName>
    </submittedName>
</protein>
<dbReference type="InterPro" id="IPR027980">
    <property type="entry name" value="RACo_C"/>
</dbReference>
<evidence type="ECO:0000259" key="2">
    <source>
        <dbReference type="Pfam" id="PF17651"/>
    </source>
</evidence>
<reference evidence="3 4" key="1">
    <citation type="submission" date="2023-10" db="EMBL/GenBank/DDBJ databases">
        <title>The complete genome sequence of Methanoculleus palmolei DSM 4273.</title>
        <authorList>
            <person name="Lai S.-J."/>
            <person name="You Y.-T."/>
            <person name="Chen S.-C."/>
        </authorList>
    </citation>
    <scope>NUCLEOTIDE SEQUENCE [LARGE SCALE GENOMIC DNA]</scope>
    <source>
        <strain evidence="3 4">DSM 4273</strain>
    </source>
</reference>
<name>A0ABD8A7I4_9EURY</name>
<dbReference type="InterPro" id="IPR041414">
    <property type="entry name" value="Raco-like_middle"/>
</dbReference>
<sequence>MTATGVAIDIGTSGVRAASLDLETRTALAGISTACHPVPGGNLLDHLLYASRFGLVSAHRIMIKTINALIRDLALPGAPEVIAVCGNPVQISFLTGRAVRDIQYTPESARSREEPALPHEAMVLDSRALGLDASCDLLVPPAIRAEVGADAVALIRSAETAGDGPILATDFGTNSEMALIVDDSIFVGSAAAGPALEGQHIRHGMLAGPGAITDLAYDWGWKVLVLDDRMEPVEGDTVDFRTGATLKRGAMKAAGITGVGVISLISAGLATGVMEPPRIRAPPGELSLQNGVVFTEKDLFEAGKAIGAIRAGQMALAEHAGIAITDVRTFHTAGTAGSHLDPLKARDVGLIPGGVDRIFRHGNTSLALACDLGVGEVRLDALQAIADAAEHIAFSTSTAFRENFVREYAYWCEGAPRKRESISGTPRVERLPDRWVPGCTARTRPRYRIAVSDGARYAHVCPNRAIVAGDDCLEVDLRLCRGASCLQCAARGLTFGEPI</sequence>
<accession>A0ABD8A7I4</accession>
<dbReference type="InterPro" id="IPR042259">
    <property type="entry name" value="Raco-like_middle_sf"/>
</dbReference>
<keyword evidence="4" id="KW-1185">Reference proteome</keyword>
<evidence type="ECO:0000313" key="4">
    <source>
        <dbReference type="Proteomes" id="UP001626603"/>
    </source>
</evidence>
<dbReference type="PANTHER" id="PTHR42895">
    <property type="entry name" value="IRON-SULFUR CLUSTER-BINDING PROTEIN-RELATED"/>
    <property type="match status" value="1"/>
</dbReference>
<evidence type="ECO:0000313" key="3">
    <source>
        <dbReference type="EMBL" id="WOX55115.1"/>
    </source>
</evidence>
<dbReference type="Proteomes" id="UP001626603">
    <property type="component" value="Chromosome"/>
</dbReference>
<dbReference type="InterPro" id="IPR052911">
    <property type="entry name" value="Corrinoid_activation_enz"/>
</dbReference>
<organism evidence="3 4">
    <name type="scientific">Methanoculleus palmolei</name>
    <dbReference type="NCBI Taxonomy" id="72612"/>
    <lineage>
        <taxon>Archaea</taxon>
        <taxon>Methanobacteriati</taxon>
        <taxon>Methanobacteriota</taxon>
        <taxon>Stenosarchaea group</taxon>
        <taxon>Methanomicrobia</taxon>
        <taxon>Methanomicrobiales</taxon>
        <taxon>Methanomicrobiaceae</taxon>
        <taxon>Methanoculleus</taxon>
    </lineage>
</organism>
<proteinExistence type="predicted"/>
<dbReference type="Pfam" id="PF17651">
    <property type="entry name" value="Raco_middle"/>
    <property type="match status" value="1"/>
</dbReference>
<dbReference type="PANTHER" id="PTHR42895:SF2">
    <property type="entry name" value="IRON-SULFUR CLUSTER PROTEIN"/>
    <property type="match status" value="1"/>
</dbReference>
<feature type="domain" description="RACo-like middle region" evidence="2">
    <location>
        <begin position="5"/>
        <end position="157"/>
    </location>
</feature>
<gene>
    <name evidence="3" type="ORF">R6Y95_06485</name>
</gene>
<dbReference type="Gene3D" id="3.30.420.480">
    <property type="entry name" value="Domain of unknown function (DUF4445)"/>
    <property type="match status" value="1"/>
</dbReference>
<dbReference type="Pfam" id="PF14574">
    <property type="entry name" value="RACo_C_ter"/>
    <property type="match status" value="1"/>
</dbReference>
<feature type="domain" description="RACo C-terminal" evidence="1">
    <location>
        <begin position="166"/>
        <end position="414"/>
    </location>
</feature>